<proteinExistence type="predicted"/>
<dbReference type="SUPFAM" id="SSF51556">
    <property type="entry name" value="Metallo-dependent hydrolases"/>
    <property type="match status" value="1"/>
</dbReference>
<dbReference type="InterPro" id="IPR032466">
    <property type="entry name" value="Metal_Hydrolase"/>
</dbReference>
<gene>
    <name evidence="3" type="ORF">UFOPK2292_00020</name>
</gene>
<dbReference type="EMBL" id="CAEZWU010000001">
    <property type="protein sequence ID" value="CAB4657020.1"/>
    <property type="molecule type" value="Genomic_DNA"/>
</dbReference>
<dbReference type="GO" id="GO:0016831">
    <property type="term" value="F:carboxy-lyase activity"/>
    <property type="evidence" value="ECO:0007669"/>
    <property type="project" value="InterPro"/>
</dbReference>
<feature type="domain" description="Amidohydrolase-related" evidence="2">
    <location>
        <begin position="7"/>
        <end position="334"/>
    </location>
</feature>
<evidence type="ECO:0000313" key="3">
    <source>
        <dbReference type="EMBL" id="CAB4657020.1"/>
    </source>
</evidence>
<dbReference type="GO" id="GO:0019748">
    <property type="term" value="P:secondary metabolic process"/>
    <property type="evidence" value="ECO:0007669"/>
    <property type="project" value="TreeGrafter"/>
</dbReference>
<dbReference type="InterPro" id="IPR032465">
    <property type="entry name" value="ACMSD"/>
</dbReference>
<dbReference type="GO" id="GO:0016787">
    <property type="term" value="F:hydrolase activity"/>
    <property type="evidence" value="ECO:0007669"/>
    <property type="project" value="InterPro"/>
</dbReference>
<dbReference type="PANTHER" id="PTHR21240">
    <property type="entry name" value="2-AMINO-3-CARBOXYLMUCONATE-6-SEMIALDEHYDE DECARBOXYLASE"/>
    <property type="match status" value="1"/>
</dbReference>
<evidence type="ECO:0000259" key="2">
    <source>
        <dbReference type="Pfam" id="PF04909"/>
    </source>
</evidence>
<evidence type="ECO:0000256" key="1">
    <source>
        <dbReference type="ARBA" id="ARBA00023239"/>
    </source>
</evidence>
<protein>
    <submittedName>
        <fullName evidence="3">Unannotated protein</fullName>
    </submittedName>
</protein>
<dbReference type="PANTHER" id="PTHR21240:SF28">
    <property type="entry name" value="ISO-OROTATE DECARBOXYLASE (EUROFUNG)"/>
    <property type="match status" value="1"/>
</dbReference>
<name>A0A6J6L4T3_9ZZZZ</name>
<dbReference type="AlphaFoldDB" id="A0A6J6L4T3"/>
<reference evidence="3" key="1">
    <citation type="submission" date="2020-05" db="EMBL/GenBank/DDBJ databases">
        <authorList>
            <person name="Chiriac C."/>
            <person name="Salcher M."/>
            <person name="Ghai R."/>
            <person name="Kavagutti S V."/>
        </authorList>
    </citation>
    <scope>NUCLEOTIDE SEQUENCE</scope>
</reference>
<accession>A0A6J6L4T3</accession>
<sequence length="334" mass="37114">MVVNQVIDIHAHILVPGVMGSCGAAGPEMGFRDNGNEFFRAGDYVLENVKFNNSPFSVPQKRVEKMALLGIDLQLVSPNPITYFYHQPAHSGIEFNKKHNDEVAAICRDHIQLIGAAALPLQDPKAACEELHRAVKSLSMVCSYIGTDVDGVALSDPRFEELWSEHERLDIPVVIHPGPRGTYQTPDNFFNKWELDVIYGFAIDEGLAVSHLLFAGVLDRHPKLKVHIAHGGGFAPYQKGRLQAALEKRPFGKGLLNRPFDEQWAQLSFDTAVHRSDALQFLVNTEGCDRVLLGSNFGGWDAEDGYRQMVEQLDISEDDVNKILGGNAKRIFNL</sequence>
<dbReference type="InterPro" id="IPR006680">
    <property type="entry name" value="Amidohydro-rel"/>
</dbReference>
<dbReference type="Pfam" id="PF04909">
    <property type="entry name" value="Amidohydro_2"/>
    <property type="match status" value="1"/>
</dbReference>
<dbReference type="Gene3D" id="3.20.20.140">
    <property type="entry name" value="Metal-dependent hydrolases"/>
    <property type="match status" value="1"/>
</dbReference>
<organism evidence="3">
    <name type="scientific">freshwater metagenome</name>
    <dbReference type="NCBI Taxonomy" id="449393"/>
    <lineage>
        <taxon>unclassified sequences</taxon>
        <taxon>metagenomes</taxon>
        <taxon>ecological metagenomes</taxon>
    </lineage>
</organism>
<dbReference type="GO" id="GO:0005737">
    <property type="term" value="C:cytoplasm"/>
    <property type="evidence" value="ECO:0007669"/>
    <property type="project" value="TreeGrafter"/>
</dbReference>
<keyword evidence="1" id="KW-0456">Lyase</keyword>